<dbReference type="VEuPathDB" id="TriTrypDB:Tb427_000578100"/>
<sequence>MVVNELELKTNPQPDQGPISAANVKKVLIRDETIVAAVQAAQRSYKQPPKKVSEETVENLSATIQAQRLAVYLAIKEGAKIKLEENKDKIAVAIFGMKEGGINDKFFEPLKQETVNIPTENDPIKGNIQQIADGENFVTVMAFYSAQNLKKAAAEKKVKPKTDDQADAADKTGDKKDRDKITAAECKATEEDAYISVVVKVPLLLAFFLLA</sequence>
<dbReference type="EMBL" id="KY404763">
    <property type="protein sequence ID" value="ARB51014.1"/>
    <property type="molecule type" value="Genomic_DNA"/>
</dbReference>
<feature type="region of interest" description="Disordered" evidence="1">
    <location>
        <begin position="155"/>
        <end position="180"/>
    </location>
</feature>
<dbReference type="VEuPathDB" id="TriTrypDB:Tb09.v4.0114"/>
<evidence type="ECO:0000313" key="2">
    <source>
        <dbReference type="EMBL" id="ARB51014.1"/>
    </source>
</evidence>
<evidence type="ECO:0000256" key="1">
    <source>
        <dbReference type="SAM" id="MobiDB-lite"/>
    </source>
</evidence>
<name>A0A1V0FZE3_9TRYP</name>
<protein>
    <submittedName>
        <fullName evidence="2">Variant surface glycoprotein</fullName>
    </submittedName>
</protein>
<accession>A0A1V0FZE3</accession>
<organism evidence="2">
    <name type="scientific">Trypanosoma brucei</name>
    <dbReference type="NCBI Taxonomy" id="5691"/>
    <lineage>
        <taxon>Eukaryota</taxon>
        <taxon>Discoba</taxon>
        <taxon>Euglenozoa</taxon>
        <taxon>Kinetoplastea</taxon>
        <taxon>Metakinetoplastina</taxon>
        <taxon>Trypanosomatida</taxon>
        <taxon>Trypanosomatidae</taxon>
        <taxon>Trypanosoma</taxon>
    </lineage>
</organism>
<dbReference type="VEuPathDB" id="TriTrypDB:Tb1125.Tb09.v4.0114"/>
<dbReference type="AlphaFoldDB" id="A0A1V0FZE3"/>
<reference evidence="2" key="1">
    <citation type="submission" date="2016-12" db="EMBL/GenBank/DDBJ databases">
        <title>Extending the VSGnome of Trypanosoma brucei strain TREU927.</title>
        <authorList>
            <person name="Cross G.A."/>
        </authorList>
    </citation>
    <scope>NUCLEOTIDE SEQUENCE</scope>
    <source>
        <strain evidence="2">Tb927.99.2133</strain>
    </source>
</reference>
<proteinExistence type="predicted"/>